<gene>
    <name evidence="2" type="ORF">IC627_04880</name>
    <name evidence="1" type="ORF">PDPUS_1_02281</name>
</gene>
<accession>A0A1V1V4U5</accession>
<evidence type="ECO:0000313" key="1">
    <source>
        <dbReference type="EMBL" id="BAX53655.1"/>
    </source>
</evidence>
<dbReference type="SUPFAM" id="SSF88697">
    <property type="entry name" value="PUA domain-like"/>
    <property type="match status" value="1"/>
</dbReference>
<dbReference type="Gene3D" id="1.10.4060.10">
    <property type="entry name" value="BPP1347 like domain"/>
    <property type="match status" value="1"/>
</dbReference>
<reference evidence="3" key="2">
    <citation type="submission" date="2017-05" db="EMBL/GenBank/DDBJ databases">
        <title>Whole genome sequence of fish pathogenic bacteria, Photobacterium damselae subsp. piscicida, strain 91-197, isolated from hybrid striped bass (Morone sp.) in USA.</title>
        <authorList>
            <person name="Teru Y."/>
            <person name="Hikima J."/>
            <person name="Kono T."/>
            <person name="Sakai M."/>
            <person name="Takano T."/>
            <person name="Hawke J.P."/>
            <person name="Takeyama H."/>
            <person name="Aoki T."/>
        </authorList>
    </citation>
    <scope>NUCLEOTIDE SEQUENCE [LARGE SCALE GENOMIC DNA]</scope>
    <source>
        <strain evidence="3">91-197</strain>
    </source>
</reference>
<reference evidence="1" key="1">
    <citation type="journal article" date="2017" name="Genome Announc.">
        <title>Whole-Genome Sequence of Photobacterium damselae subsp. piscicida Strain 91-197, Isolated from Hybrid Striped Bass (Morone sp.) in the United States.</title>
        <authorList>
            <person name="Teru Y."/>
            <person name="Hikima J."/>
            <person name="Kono T."/>
            <person name="Sakai M."/>
            <person name="Takano T."/>
            <person name="Hawke J.P."/>
            <person name="Takeyama H."/>
            <person name="Aoki T."/>
        </authorList>
    </citation>
    <scope>NUCLEOTIDE SEQUENCE</scope>
    <source>
        <strain evidence="1">91-197</strain>
    </source>
</reference>
<dbReference type="AlphaFoldDB" id="A0A1V1V4U5"/>
<dbReference type="EMBL" id="CP061854">
    <property type="protein sequence ID" value="QOD57312.1"/>
    <property type="molecule type" value="Genomic_DNA"/>
</dbReference>
<reference evidence="2 4" key="3">
    <citation type="submission" date="2020-09" db="EMBL/GenBank/DDBJ databases">
        <title>Complete, closed and curated genome sequences of Photobacterium damselae subsp. piscicida isolates from Australia indicate localised evolution and additional plasmid-borne pathogenicity mechanisms.</title>
        <authorList>
            <person name="Baseggio L."/>
            <person name="Silayeva O."/>
            <person name="Buller N."/>
            <person name="Landos M."/>
            <person name="Engelstaedter J."/>
            <person name="Barnes A.C."/>
        </authorList>
    </citation>
    <scope>NUCLEOTIDE SEQUENCE [LARGE SCALE GENOMIC DNA]</scope>
    <source>
        <strain evidence="2 4">AS-16-0540-1</strain>
    </source>
</reference>
<name>A0A1V1V4U5_PHODP</name>
<evidence type="ECO:0000313" key="4">
    <source>
        <dbReference type="Proteomes" id="UP000516656"/>
    </source>
</evidence>
<dbReference type="InterPro" id="IPR015947">
    <property type="entry name" value="PUA-like_sf"/>
</dbReference>
<keyword evidence="2" id="KW-0378">Hydrolase</keyword>
<organism evidence="2 4">
    <name type="scientific">Photobacterium damsela subsp. piscicida</name>
    <name type="common">Pasteurella piscicida</name>
    <dbReference type="NCBI Taxonomy" id="38294"/>
    <lineage>
        <taxon>Bacteria</taxon>
        <taxon>Pseudomonadati</taxon>
        <taxon>Pseudomonadota</taxon>
        <taxon>Gammaproteobacteria</taxon>
        <taxon>Vibrionales</taxon>
        <taxon>Vibrionaceae</taxon>
        <taxon>Photobacterium</taxon>
    </lineage>
</organism>
<evidence type="ECO:0000313" key="2">
    <source>
        <dbReference type="EMBL" id="QOD57312.1"/>
    </source>
</evidence>
<dbReference type="Proteomes" id="UP000218676">
    <property type="component" value="Chromosome 1"/>
</dbReference>
<dbReference type="EMBL" id="AP018045">
    <property type="protein sequence ID" value="BAX53655.1"/>
    <property type="molecule type" value="Genomic_DNA"/>
</dbReference>
<dbReference type="RefSeq" id="WP_086958360.1">
    <property type="nucleotide sequence ID" value="NZ_AP018045.1"/>
</dbReference>
<keyword evidence="2" id="KW-0645">Protease</keyword>
<protein>
    <submittedName>
        <fullName evidence="1">ATP-dependent protease La (LON) domain protein</fullName>
    </submittedName>
    <submittedName>
        <fullName evidence="2">Lon protease</fullName>
    </submittedName>
</protein>
<dbReference type="GO" id="GO:0006508">
    <property type="term" value="P:proteolysis"/>
    <property type="evidence" value="ECO:0007669"/>
    <property type="project" value="UniProtKB-KW"/>
</dbReference>
<evidence type="ECO:0000313" key="3">
    <source>
        <dbReference type="Proteomes" id="UP000218676"/>
    </source>
</evidence>
<dbReference type="Proteomes" id="UP000516656">
    <property type="component" value="Chromosome 1"/>
</dbReference>
<proteinExistence type="predicted"/>
<sequence length="191" mass="22584">MSQHIPLLLQKRHILPTGRMFIRILPGVQTETLKASLEDCCELGICMYENTDKDQRFYHIATRVHVNDFDLAIYDNSLTINISGIDNGFINEIRQDHEGVIWGDYSSIPKWQEMKIQQTHKLLAERLEIMYRSHPELAQQHQEKQYDNLTWLCQRWLEILPLPTSEKQLLMNRPNCLDTCDYLMSMMLEPH</sequence>
<dbReference type="GO" id="GO:0008233">
    <property type="term" value="F:peptidase activity"/>
    <property type="evidence" value="ECO:0007669"/>
    <property type="project" value="UniProtKB-KW"/>
</dbReference>